<accession>A0A2T4ZFP4</accession>
<protein>
    <submittedName>
        <fullName evidence="1">Carbonic anhydrase/acetyltransferase-like protein (Isoleucine patch superfamily)</fullName>
    </submittedName>
</protein>
<organism evidence="1 2">
    <name type="scientific">Phreatobacter oligotrophus</name>
    <dbReference type="NCBI Taxonomy" id="1122261"/>
    <lineage>
        <taxon>Bacteria</taxon>
        <taxon>Pseudomonadati</taxon>
        <taxon>Pseudomonadota</taxon>
        <taxon>Alphaproteobacteria</taxon>
        <taxon>Hyphomicrobiales</taxon>
        <taxon>Phreatobacteraceae</taxon>
        <taxon>Phreatobacter</taxon>
    </lineage>
</organism>
<keyword evidence="2" id="KW-1185">Reference proteome</keyword>
<dbReference type="Pfam" id="PF00132">
    <property type="entry name" value="Hexapep"/>
    <property type="match status" value="1"/>
</dbReference>
<dbReference type="InterPro" id="IPR050484">
    <property type="entry name" value="Transf_Hexapept/Carb_Anhydrase"/>
</dbReference>
<comment type="caution">
    <text evidence="1">The sequence shown here is derived from an EMBL/GenBank/DDBJ whole genome shotgun (WGS) entry which is preliminary data.</text>
</comment>
<sequence>MLRGSEAPRSGPLVTIDPDAFVHPTALIYGKVSLAAGVSVWPNVVIRAEAYEVAIGEGSNIQDFVMIHVGNGMGTHVGRNCSITHRVTLHGCTIGDDVLVGIGATIMDGCVIGANSIIAGGAFLKEGTIVPPNSIVAGIPAVVKATRDSGPANRFNAHLYRMNAEAFARGEHRVWAKADLAAEAARFGVDRAS</sequence>
<dbReference type="SUPFAM" id="SSF51161">
    <property type="entry name" value="Trimeric LpxA-like enzymes"/>
    <property type="match status" value="1"/>
</dbReference>
<keyword evidence="1" id="KW-0808">Transferase</keyword>
<dbReference type="PANTHER" id="PTHR13061">
    <property type="entry name" value="DYNACTIN SUBUNIT P25"/>
    <property type="match status" value="1"/>
</dbReference>
<evidence type="ECO:0000313" key="2">
    <source>
        <dbReference type="Proteomes" id="UP000241808"/>
    </source>
</evidence>
<dbReference type="InterPro" id="IPR047324">
    <property type="entry name" value="LbH_gamma_CA-like"/>
</dbReference>
<evidence type="ECO:0000313" key="1">
    <source>
        <dbReference type="EMBL" id="PTM60734.1"/>
    </source>
</evidence>
<name>A0A2T4ZFP4_9HYPH</name>
<dbReference type="Gene3D" id="2.160.10.10">
    <property type="entry name" value="Hexapeptide repeat proteins"/>
    <property type="match status" value="1"/>
</dbReference>
<dbReference type="InterPro" id="IPR001451">
    <property type="entry name" value="Hexapep"/>
</dbReference>
<dbReference type="RefSeq" id="WP_108174683.1">
    <property type="nucleotide sequence ID" value="NZ_PZZL01000002.1"/>
</dbReference>
<dbReference type="EMBL" id="PZZL01000002">
    <property type="protein sequence ID" value="PTM60734.1"/>
    <property type="molecule type" value="Genomic_DNA"/>
</dbReference>
<dbReference type="GO" id="GO:0016740">
    <property type="term" value="F:transferase activity"/>
    <property type="evidence" value="ECO:0007669"/>
    <property type="project" value="UniProtKB-KW"/>
</dbReference>
<dbReference type="InterPro" id="IPR011004">
    <property type="entry name" value="Trimer_LpxA-like_sf"/>
</dbReference>
<dbReference type="Proteomes" id="UP000241808">
    <property type="component" value="Unassembled WGS sequence"/>
</dbReference>
<dbReference type="PANTHER" id="PTHR13061:SF29">
    <property type="entry name" value="GAMMA CARBONIC ANHYDRASE-LIKE 1, MITOCHONDRIAL-RELATED"/>
    <property type="match status" value="1"/>
</dbReference>
<dbReference type="OrthoDB" id="9803036at2"/>
<proteinExistence type="predicted"/>
<dbReference type="AlphaFoldDB" id="A0A2T4ZFP4"/>
<gene>
    <name evidence="1" type="ORF">C8P69_102116</name>
</gene>
<dbReference type="CDD" id="cd04645">
    <property type="entry name" value="LbH_gamma_CA_like"/>
    <property type="match status" value="1"/>
</dbReference>
<reference evidence="1 2" key="1">
    <citation type="submission" date="2018-04" db="EMBL/GenBank/DDBJ databases">
        <title>Genomic Encyclopedia of Archaeal and Bacterial Type Strains, Phase II (KMG-II): from individual species to whole genera.</title>
        <authorList>
            <person name="Goeker M."/>
        </authorList>
    </citation>
    <scope>NUCLEOTIDE SEQUENCE [LARGE SCALE GENOMIC DNA]</scope>
    <source>
        <strain evidence="1 2">DSM 25521</strain>
    </source>
</reference>